<gene>
    <name evidence="1" type="ORF">Q5Y72_18315</name>
</gene>
<evidence type="ECO:0008006" key="3">
    <source>
        <dbReference type="Google" id="ProtNLM"/>
    </source>
</evidence>
<reference evidence="1 2" key="1">
    <citation type="submission" date="2023-08" db="EMBL/GenBank/DDBJ databases">
        <authorList>
            <person name="Park J.-S."/>
        </authorList>
    </citation>
    <scope>NUCLEOTIDE SEQUENCE [LARGE SCALE GENOMIC DNA]</scope>
    <source>
        <strain evidence="1 2">2205BS29-5</strain>
    </source>
</reference>
<proteinExistence type="predicted"/>
<name>A0ABT9JJ09_9RHOB</name>
<dbReference type="InterPro" id="IPR036852">
    <property type="entry name" value="Peptidase_S8/S53_dom_sf"/>
</dbReference>
<dbReference type="Proteomes" id="UP001224997">
    <property type="component" value="Unassembled WGS sequence"/>
</dbReference>
<accession>A0ABT9JJ09</accession>
<evidence type="ECO:0000313" key="1">
    <source>
        <dbReference type="EMBL" id="MDP5309031.1"/>
    </source>
</evidence>
<dbReference type="RefSeq" id="WP_305964858.1">
    <property type="nucleotide sequence ID" value="NZ_JAVAMQ010000030.1"/>
</dbReference>
<dbReference type="EMBL" id="JAVAMQ010000030">
    <property type="protein sequence ID" value="MDP5309031.1"/>
    <property type="molecule type" value="Genomic_DNA"/>
</dbReference>
<keyword evidence="2" id="KW-1185">Reference proteome</keyword>
<sequence>MKLSTKCGNFPYLPWNFLPIVDDEDQVDGEGVVHGRMVATLVDFSETEAMARGYPFLNLPAETLRDPVGTNDVLSRADRGDDTPYFIGSRIVSAERSGLIPLATSVDLKRPSRLVLIDCGLAHWNDAFWPDGIFRFSAIYYYPEMIRCQDPPTKLDPLLAARCRAEAASGGPAAPIPILAKAFPGSVWSLPPDPDDFWHGTATAGLVAGTSHDLVAFELPKALLLDWGGDKMTLTLWIALFQAIAGQLSPNYEGKVLLPFGFTGGPQDGDHPAARKISKILNCFPKVELILPAGNHRQDRLHARLTAAQPKVIWGIQPSDASANVLDLCVSGKEATFTLRSGSNGQSVAFTLKHGDYCELFDENEVIGRVHARQSGSQGQLVVRLALEPALTAGIWEIEMRDKHAADLWILRDDEELALNHMDSLQSRFFDHDYSETGDNGFPKMDDGNSVIRRAGSASVLTTAPGVTSVAATVERAGATVVARYSGLPWNGNNFAKAVSLGVETDPGLEVIGNGSPRRFLVEGTSIAAARYVK</sequence>
<dbReference type="SUPFAM" id="SSF52743">
    <property type="entry name" value="Subtilisin-like"/>
    <property type="match status" value="1"/>
</dbReference>
<dbReference type="Gene3D" id="3.40.50.200">
    <property type="entry name" value="Peptidase S8/S53 domain"/>
    <property type="match status" value="1"/>
</dbReference>
<comment type="caution">
    <text evidence="1">The sequence shown here is derived from an EMBL/GenBank/DDBJ whole genome shotgun (WGS) entry which is preliminary data.</text>
</comment>
<dbReference type="Gene3D" id="2.60.120.1290">
    <property type="match status" value="1"/>
</dbReference>
<evidence type="ECO:0000313" key="2">
    <source>
        <dbReference type="Proteomes" id="UP001224997"/>
    </source>
</evidence>
<protein>
    <recommendedName>
        <fullName evidence="3">Peptidase S8/S53 domain-containing protein</fullName>
    </recommendedName>
</protein>
<organism evidence="1 2">
    <name type="scientific">Paracoccus spongiarum</name>
    <dbReference type="NCBI Taxonomy" id="3064387"/>
    <lineage>
        <taxon>Bacteria</taxon>
        <taxon>Pseudomonadati</taxon>
        <taxon>Pseudomonadota</taxon>
        <taxon>Alphaproteobacteria</taxon>
        <taxon>Rhodobacterales</taxon>
        <taxon>Paracoccaceae</taxon>
        <taxon>Paracoccus</taxon>
    </lineage>
</organism>